<keyword evidence="2" id="KW-1185">Reference proteome</keyword>
<dbReference type="RefSeq" id="YP_009609771.1">
    <property type="nucleotide sequence ID" value="NC_041997.1"/>
</dbReference>
<dbReference type="EMBL" id="KY979132">
    <property type="protein sequence ID" value="ASD50453.1"/>
    <property type="molecule type" value="Genomic_DNA"/>
</dbReference>
<organism evidence="1 2">
    <name type="scientific">Acidovorax phage ACP17</name>
    <dbReference type="NCBI Taxonomy" id="2010329"/>
    <lineage>
        <taxon>Viruses</taxon>
        <taxon>Duplodnaviria</taxon>
        <taxon>Heunggongvirae</taxon>
        <taxon>Uroviricota</taxon>
        <taxon>Caudoviricetes</taxon>
        <taxon>Busanvirus</taxon>
        <taxon>Busanvirus ACP17</taxon>
    </lineage>
</organism>
<evidence type="ECO:0000313" key="2">
    <source>
        <dbReference type="Proteomes" id="UP000224101"/>
    </source>
</evidence>
<proteinExistence type="predicted"/>
<accession>A0A218M331</accession>
<reference evidence="1 2" key="1">
    <citation type="submission" date="2017-08" db="EMBL/GenBank/DDBJ databases">
        <title>Characterization and complete genome sequence of novel bacteriophage infecting the causal agent of bacterial fruit blotch, Acidovorax citrulli.</title>
        <authorList>
            <person name="Midani A.R."/>
            <person name="Park S.-H."/>
            <person name="Choi T.-J."/>
        </authorList>
    </citation>
    <scope>NUCLEOTIDE SEQUENCE [LARGE SCALE GENOMIC DNA]</scope>
</reference>
<protein>
    <submittedName>
        <fullName evidence="1">Uncharacterized protein</fullName>
    </submittedName>
</protein>
<sequence>MIKLSDWNSRGVILVNIDDIVSVKSPASPGGYSPMAYVKVRGETQDFAVCENPTDIYAAIHRARALRTGE</sequence>
<dbReference type="GeneID" id="40085856"/>
<evidence type="ECO:0000313" key="1">
    <source>
        <dbReference type="EMBL" id="ASD50453.1"/>
    </source>
</evidence>
<dbReference type="KEGG" id="vg:40085856"/>
<name>A0A218M331_9CAUD</name>
<dbReference type="Proteomes" id="UP000224101">
    <property type="component" value="Segment"/>
</dbReference>